<organism evidence="2 3">
    <name type="scientific">Thermospira aquatica</name>
    <dbReference type="NCBI Taxonomy" id="2828656"/>
    <lineage>
        <taxon>Bacteria</taxon>
        <taxon>Pseudomonadati</taxon>
        <taxon>Spirochaetota</taxon>
        <taxon>Spirochaetia</taxon>
        <taxon>Brevinematales</taxon>
        <taxon>Thermospiraceae</taxon>
        <taxon>Thermospira</taxon>
    </lineage>
</organism>
<dbReference type="Proteomes" id="UP001056539">
    <property type="component" value="Chromosome"/>
</dbReference>
<reference evidence="2" key="2">
    <citation type="submission" date="2022-06" db="EMBL/GenBank/DDBJ databases">
        <title>Thermospira aquatica gen. nov., sp. nov.</title>
        <authorList>
            <person name="Ben Ali Gam Z."/>
            <person name="Labat M."/>
        </authorList>
    </citation>
    <scope>NUCLEOTIDE SEQUENCE</scope>
    <source>
        <strain evidence="2">F1F22</strain>
    </source>
</reference>
<name>A0AAX3BCM3_9SPIR</name>
<reference evidence="2" key="1">
    <citation type="submission" date="2021-04" db="EMBL/GenBank/DDBJ databases">
        <authorList>
            <person name="Postec A."/>
        </authorList>
    </citation>
    <scope>NUCLEOTIDE SEQUENCE</scope>
    <source>
        <strain evidence="2">F1F22</strain>
    </source>
</reference>
<sequence length="686" mass="75826">MGVNIFASGISSGTGALGGAVQGMISGMGGAVAGAVEAVAGAGIQGLGNLAVSGLKVNEYGGLDWRMDSVQLATWGVSTIGSMVLAGVNSGYNPSTATTWEAAGYAGMNWAINSTVSFINKGWKMDESGRLYWGLTNEGEVTEAWMDLGIGTLKSGLSFVFEGNYTGYGAKQKESLLAYALSKGMDIYKYNLYQQGVFGKELQDKYAGQNAFDLAGGLDLTVLQTTAGVASLKILSRGLELHSGAGEFGGFGFTMDKDGSLWWNGFTTWQNTMENFREIGDAIYREREESNMVIIDLKGEENTGAPRSDQITNWLKRRDIYFFGLKVGNRKEYYNQKAPNLDAEWDIIYNPNSSFTEKTNAMRKIMEGFKQDVTEGEDATDKIQRAIDSILKDVKNGKFAMGIEGKDARELKKILESGDEKKFKEFGDRIVKEKTSNSNQKQGETSKKDESQYSAVNYRVYLNALKYIYDNKETAAAYIQSEACAIIGFYLLSAFTGNLDGRKVSFSDFFRIQLENGLIGKPTRDGYKTWPVFVQGFKWKGKEAFLSKLNANGSVEGVDIFIRITPPDLVGKNRSFEIICDGRTVEEVSNRLAEVSQRFAELKALTNKTSQQKREMDSLEELVRQYGAIINDVNGFSAALSGLYNSTATFYLVQRKRNFNDTHFFIMMKQGNDYYIVSRKLCLVIG</sequence>
<evidence type="ECO:0000256" key="1">
    <source>
        <dbReference type="SAM" id="Coils"/>
    </source>
</evidence>
<dbReference type="AlphaFoldDB" id="A0AAX3BCM3"/>
<evidence type="ECO:0000313" key="3">
    <source>
        <dbReference type="Proteomes" id="UP001056539"/>
    </source>
</evidence>
<accession>A0AAX3BCM3</accession>
<evidence type="ECO:0000313" key="2">
    <source>
        <dbReference type="EMBL" id="URA09896.1"/>
    </source>
</evidence>
<keyword evidence="3" id="KW-1185">Reference proteome</keyword>
<keyword evidence="1" id="KW-0175">Coiled coil</keyword>
<protein>
    <submittedName>
        <fullName evidence="2">Uncharacterized protein</fullName>
    </submittedName>
</protein>
<dbReference type="EMBL" id="CP073355">
    <property type="protein sequence ID" value="URA09896.1"/>
    <property type="molecule type" value="Genomic_DNA"/>
</dbReference>
<dbReference type="RefSeq" id="WP_271435029.1">
    <property type="nucleotide sequence ID" value="NZ_CP073355.1"/>
</dbReference>
<feature type="coiled-coil region" evidence="1">
    <location>
        <begin position="585"/>
        <end position="622"/>
    </location>
</feature>
<proteinExistence type="predicted"/>
<dbReference type="KEGG" id="taqu:KDW03_10490"/>
<gene>
    <name evidence="2" type="ORF">KDW03_10490</name>
</gene>